<dbReference type="InterPro" id="IPR042092">
    <property type="entry name" value="PsdUridine_s_RsuA/RluB/E/F_cat"/>
</dbReference>
<dbReference type="Pfam" id="PF00849">
    <property type="entry name" value="PseudoU_synth_2"/>
    <property type="match status" value="1"/>
</dbReference>
<evidence type="ECO:0000256" key="1">
    <source>
        <dbReference type="ARBA" id="ARBA00008348"/>
    </source>
</evidence>
<sequence length="245" mass="27931">MMSMRIDRLLCEMNIGSRSKVKEYIKKGQVLVNGVKVTRPDTKMEGNFFRICCNGKEYSYRPYVYYMMNKPPGVVTATSDKRDKTVLDLLKEQLLSQHQGDLAGIPVKNIFPVGRLDKDTVGLLLLTNDGALAHRLLSPKKHVPKRYLVKTDDRVLEEGLRQLTQGVRIGEDEITLPATVLQAEDENTYFITITEGKFHQVKRMFQTVGVRVIYLKRLSMGTLSLDEELPEGQIRELTQEEVADL</sequence>
<dbReference type="AlphaFoldDB" id="A0A3A9B0G1"/>
<dbReference type="EC" id="5.4.99.-" evidence="5"/>
<dbReference type="Proteomes" id="UP000280696">
    <property type="component" value="Unassembled WGS sequence"/>
</dbReference>
<dbReference type="PANTHER" id="PTHR47683:SF4">
    <property type="entry name" value="PSEUDOURIDINE SYNTHASE"/>
    <property type="match status" value="1"/>
</dbReference>
<dbReference type="SUPFAM" id="SSF55120">
    <property type="entry name" value="Pseudouridine synthase"/>
    <property type="match status" value="1"/>
</dbReference>
<dbReference type="InterPro" id="IPR050343">
    <property type="entry name" value="RsuA_PseudoU_synthase"/>
</dbReference>
<evidence type="ECO:0000313" key="7">
    <source>
        <dbReference type="EMBL" id="RKI92916.1"/>
    </source>
</evidence>
<dbReference type="Gene3D" id="3.30.70.1560">
    <property type="entry name" value="Alpha-L RNA-binding motif"/>
    <property type="match status" value="1"/>
</dbReference>
<comment type="similarity">
    <text evidence="1 5">Belongs to the pseudouridine synthase RsuA family.</text>
</comment>
<dbReference type="InterPro" id="IPR006145">
    <property type="entry name" value="PsdUridine_synth_RsuA/RluA"/>
</dbReference>
<dbReference type="NCBIfam" id="TIGR00093">
    <property type="entry name" value="pseudouridine synthase"/>
    <property type="match status" value="1"/>
</dbReference>
<evidence type="ECO:0000256" key="2">
    <source>
        <dbReference type="ARBA" id="ARBA00022884"/>
    </source>
</evidence>
<dbReference type="PROSITE" id="PS01149">
    <property type="entry name" value="PSI_RSU"/>
    <property type="match status" value="1"/>
</dbReference>
<dbReference type="PROSITE" id="PS50889">
    <property type="entry name" value="S4"/>
    <property type="match status" value="1"/>
</dbReference>
<dbReference type="EMBL" id="RAYQ01000004">
    <property type="protein sequence ID" value="RKI92916.1"/>
    <property type="molecule type" value="Genomic_DNA"/>
</dbReference>
<organism evidence="7 8">
    <name type="scientific">Parablautia intestinalis</name>
    <dbReference type="NCBI Taxonomy" id="2320100"/>
    <lineage>
        <taxon>Bacteria</taxon>
        <taxon>Bacillati</taxon>
        <taxon>Bacillota</taxon>
        <taxon>Clostridia</taxon>
        <taxon>Lachnospirales</taxon>
        <taxon>Lachnospiraceae</taxon>
        <taxon>Parablautia</taxon>
    </lineage>
</organism>
<feature type="domain" description="RNA-binding S4" evidence="6">
    <location>
        <begin position="4"/>
        <end position="67"/>
    </location>
</feature>
<dbReference type="InterPro" id="IPR020103">
    <property type="entry name" value="PsdUridine_synth_cat_dom_sf"/>
</dbReference>
<dbReference type="GO" id="GO:0003723">
    <property type="term" value="F:RNA binding"/>
    <property type="evidence" value="ECO:0007669"/>
    <property type="project" value="UniProtKB-KW"/>
</dbReference>
<dbReference type="PANTHER" id="PTHR47683">
    <property type="entry name" value="PSEUDOURIDINE SYNTHASE FAMILY PROTEIN-RELATED"/>
    <property type="match status" value="1"/>
</dbReference>
<dbReference type="InterPro" id="IPR000748">
    <property type="entry name" value="PsdUridine_synth_RsuA/RluB/E/F"/>
</dbReference>
<gene>
    <name evidence="7" type="ORF">D7V94_05605</name>
</gene>
<evidence type="ECO:0000256" key="3">
    <source>
        <dbReference type="ARBA" id="ARBA00023235"/>
    </source>
</evidence>
<name>A0A3A9B0G1_9FIRM</name>
<dbReference type="CDD" id="cd00165">
    <property type="entry name" value="S4"/>
    <property type="match status" value="1"/>
</dbReference>
<dbReference type="Gene3D" id="3.10.290.10">
    <property type="entry name" value="RNA-binding S4 domain"/>
    <property type="match status" value="1"/>
</dbReference>
<dbReference type="GO" id="GO:0000455">
    <property type="term" value="P:enzyme-directed rRNA pseudouridine synthesis"/>
    <property type="evidence" value="ECO:0007669"/>
    <property type="project" value="UniProtKB-ARBA"/>
</dbReference>
<dbReference type="Pfam" id="PF01479">
    <property type="entry name" value="S4"/>
    <property type="match status" value="1"/>
</dbReference>
<keyword evidence="3 5" id="KW-0413">Isomerase</keyword>
<dbReference type="InterPro" id="IPR018496">
    <property type="entry name" value="PsdUridine_synth_RsuA/RluB_CS"/>
</dbReference>
<reference evidence="7 8" key="1">
    <citation type="submission" date="2018-09" db="EMBL/GenBank/DDBJ databases">
        <title>Murine metabolic-syndrome-specific gut microbial biobank.</title>
        <authorList>
            <person name="Liu C."/>
        </authorList>
    </citation>
    <scope>NUCLEOTIDE SEQUENCE [LARGE SCALE GENOMIC DNA]</scope>
    <source>
        <strain evidence="7 8">0.1xD8-82</strain>
    </source>
</reference>
<dbReference type="Gene3D" id="3.30.70.580">
    <property type="entry name" value="Pseudouridine synthase I, catalytic domain, N-terminal subdomain"/>
    <property type="match status" value="1"/>
</dbReference>
<protein>
    <recommendedName>
        <fullName evidence="5">Pseudouridine synthase</fullName>
        <ecNumber evidence="5">5.4.99.-</ecNumber>
    </recommendedName>
</protein>
<dbReference type="CDD" id="cd02553">
    <property type="entry name" value="PseudoU_synth_RsuA"/>
    <property type="match status" value="1"/>
</dbReference>
<dbReference type="InterPro" id="IPR002942">
    <property type="entry name" value="S4_RNA-bd"/>
</dbReference>
<proteinExistence type="inferred from homology"/>
<dbReference type="SUPFAM" id="SSF55174">
    <property type="entry name" value="Alpha-L RNA-binding motif"/>
    <property type="match status" value="1"/>
</dbReference>
<dbReference type="OrthoDB" id="9807213at2"/>
<comment type="caution">
    <text evidence="7">The sequence shown here is derived from an EMBL/GenBank/DDBJ whole genome shotgun (WGS) entry which is preliminary data.</text>
</comment>
<keyword evidence="8" id="KW-1185">Reference proteome</keyword>
<dbReference type="InterPro" id="IPR020094">
    <property type="entry name" value="TruA/RsuA/RluB/E/F_N"/>
</dbReference>
<evidence type="ECO:0000259" key="6">
    <source>
        <dbReference type="SMART" id="SM00363"/>
    </source>
</evidence>
<dbReference type="GO" id="GO:0120159">
    <property type="term" value="F:rRNA pseudouridine synthase activity"/>
    <property type="evidence" value="ECO:0007669"/>
    <property type="project" value="UniProtKB-ARBA"/>
</dbReference>
<dbReference type="SMART" id="SM00363">
    <property type="entry name" value="S4"/>
    <property type="match status" value="1"/>
</dbReference>
<evidence type="ECO:0000256" key="5">
    <source>
        <dbReference type="RuleBase" id="RU003887"/>
    </source>
</evidence>
<evidence type="ECO:0000256" key="4">
    <source>
        <dbReference type="PROSITE-ProRule" id="PRU00182"/>
    </source>
</evidence>
<accession>A0A3A9B0G1</accession>
<dbReference type="InterPro" id="IPR036986">
    <property type="entry name" value="S4_RNA-bd_sf"/>
</dbReference>
<evidence type="ECO:0000313" key="8">
    <source>
        <dbReference type="Proteomes" id="UP000280696"/>
    </source>
</evidence>
<keyword evidence="2 4" id="KW-0694">RNA-binding</keyword>